<gene>
    <name evidence="1" type="ORF">XELAEV_18022572mg</name>
</gene>
<dbReference type="EMBL" id="CM004472">
    <property type="protein sequence ID" value="OCT84419.1"/>
    <property type="molecule type" value="Genomic_DNA"/>
</dbReference>
<dbReference type="AlphaFoldDB" id="A0A974D2M9"/>
<dbReference type="Proteomes" id="UP000694892">
    <property type="component" value="Chromosome 4L"/>
</dbReference>
<reference evidence="2" key="1">
    <citation type="journal article" date="2016" name="Nature">
        <title>Genome evolution in the allotetraploid frog Xenopus laevis.</title>
        <authorList>
            <person name="Session A.M."/>
            <person name="Uno Y."/>
            <person name="Kwon T."/>
            <person name="Chapman J.A."/>
            <person name="Toyoda A."/>
            <person name="Takahashi S."/>
            <person name="Fukui A."/>
            <person name="Hikosaka A."/>
            <person name="Suzuki A."/>
            <person name="Kondo M."/>
            <person name="van Heeringen S.J."/>
            <person name="Quigley I."/>
            <person name="Heinz S."/>
            <person name="Ogino H."/>
            <person name="Ochi H."/>
            <person name="Hellsten U."/>
            <person name="Lyons J.B."/>
            <person name="Simakov O."/>
            <person name="Putnam N."/>
            <person name="Stites J."/>
            <person name="Kuroki Y."/>
            <person name="Tanaka T."/>
            <person name="Michiue T."/>
            <person name="Watanabe M."/>
            <person name="Bogdanovic O."/>
            <person name="Lister R."/>
            <person name="Georgiou G."/>
            <person name="Paranjpe S.S."/>
            <person name="van Kruijsbergen I."/>
            <person name="Shu S."/>
            <person name="Carlson J."/>
            <person name="Kinoshita T."/>
            <person name="Ohta Y."/>
            <person name="Mawaribuchi S."/>
            <person name="Jenkins J."/>
            <person name="Grimwood J."/>
            <person name="Schmutz J."/>
            <person name="Mitros T."/>
            <person name="Mozaffari S.V."/>
            <person name="Suzuki Y."/>
            <person name="Haramoto Y."/>
            <person name="Yamamoto T.S."/>
            <person name="Takagi C."/>
            <person name="Heald R."/>
            <person name="Miller K."/>
            <person name="Haudenschild C."/>
            <person name="Kitzman J."/>
            <person name="Nakayama T."/>
            <person name="Izutsu Y."/>
            <person name="Robert J."/>
            <person name="Fortriede J."/>
            <person name="Burns K."/>
            <person name="Lotay V."/>
            <person name="Karimi K."/>
            <person name="Yasuoka Y."/>
            <person name="Dichmann D.S."/>
            <person name="Flajnik M.F."/>
            <person name="Houston D.W."/>
            <person name="Shendure J."/>
            <person name="DuPasquier L."/>
            <person name="Vize P.D."/>
            <person name="Zorn A.M."/>
            <person name="Ito M."/>
            <person name="Marcotte E.M."/>
            <person name="Wallingford J.B."/>
            <person name="Ito Y."/>
            <person name="Asashima M."/>
            <person name="Ueno N."/>
            <person name="Matsuda Y."/>
            <person name="Veenstra G.J."/>
            <person name="Fujiyama A."/>
            <person name="Harland R.M."/>
            <person name="Taira M."/>
            <person name="Rokhsar D.S."/>
        </authorList>
    </citation>
    <scope>NUCLEOTIDE SEQUENCE [LARGE SCALE GENOMIC DNA]</scope>
    <source>
        <strain evidence="2">J</strain>
    </source>
</reference>
<evidence type="ECO:0000313" key="2">
    <source>
        <dbReference type="Proteomes" id="UP000694892"/>
    </source>
</evidence>
<sequence>MGRKCKLNSTLFVSNLRFHTHCNVRQTLCSMGHTPTLPCFHIYILFCYVTSETRLESCYLNTSFKCWLVKHRWLYGNSFTLSKIIICYRYNLHGSLG</sequence>
<protein>
    <submittedName>
        <fullName evidence="1">Uncharacterized protein</fullName>
    </submittedName>
</protein>
<organism evidence="1 2">
    <name type="scientific">Xenopus laevis</name>
    <name type="common">African clawed frog</name>
    <dbReference type="NCBI Taxonomy" id="8355"/>
    <lineage>
        <taxon>Eukaryota</taxon>
        <taxon>Metazoa</taxon>
        <taxon>Chordata</taxon>
        <taxon>Craniata</taxon>
        <taxon>Vertebrata</taxon>
        <taxon>Euteleostomi</taxon>
        <taxon>Amphibia</taxon>
        <taxon>Batrachia</taxon>
        <taxon>Anura</taxon>
        <taxon>Pipoidea</taxon>
        <taxon>Pipidae</taxon>
        <taxon>Xenopodinae</taxon>
        <taxon>Xenopus</taxon>
        <taxon>Xenopus</taxon>
    </lineage>
</organism>
<proteinExistence type="predicted"/>
<accession>A0A974D2M9</accession>
<name>A0A974D2M9_XENLA</name>
<evidence type="ECO:0000313" key="1">
    <source>
        <dbReference type="EMBL" id="OCT84419.1"/>
    </source>
</evidence>